<dbReference type="Proteomes" id="UP000589626">
    <property type="component" value="Unassembled WGS sequence"/>
</dbReference>
<accession>A0A7W4Z098</accession>
<organism evidence="3 4">
    <name type="scientific">Nocardioides soli</name>
    <dbReference type="NCBI Taxonomy" id="1036020"/>
    <lineage>
        <taxon>Bacteria</taxon>
        <taxon>Bacillati</taxon>
        <taxon>Actinomycetota</taxon>
        <taxon>Actinomycetes</taxon>
        <taxon>Propionibacteriales</taxon>
        <taxon>Nocardioidaceae</taxon>
        <taxon>Nocardioides</taxon>
    </lineage>
</organism>
<gene>
    <name evidence="3" type="ORF">FHU40_001895</name>
</gene>
<feature type="chain" id="PRO_5039635443" description="Alpha/beta hydrolase" evidence="2">
    <location>
        <begin position="24"/>
        <end position="903"/>
    </location>
</feature>
<keyword evidence="2" id="KW-0732">Signal</keyword>
<dbReference type="Gene3D" id="3.40.50.1820">
    <property type="entry name" value="alpha/beta hydrolase"/>
    <property type="match status" value="1"/>
</dbReference>
<comment type="caution">
    <text evidence="3">The sequence shown here is derived from an EMBL/GenBank/DDBJ whole genome shotgun (WGS) entry which is preliminary data.</text>
</comment>
<protein>
    <recommendedName>
        <fullName evidence="5">Alpha/beta hydrolase</fullName>
    </recommendedName>
</protein>
<reference evidence="3 4" key="1">
    <citation type="submission" date="2020-08" db="EMBL/GenBank/DDBJ databases">
        <title>Sequencing the genomes of 1000 actinobacteria strains.</title>
        <authorList>
            <person name="Klenk H.-P."/>
        </authorList>
    </citation>
    <scope>NUCLEOTIDE SEQUENCE [LARGE SCALE GENOMIC DNA]</scope>
    <source>
        <strain evidence="3 4">DSM 105498</strain>
    </source>
</reference>
<feature type="region of interest" description="Disordered" evidence="1">
    <location>
        <begin position="123"/>
        <end position="142"/>
    </location>
</feature>
<feature type="region of interest" description="Disordered" evidence="1">
    <location>
        <begin position="25"/>
        <end position="44"/>
    </location>
</feature>
<feature type="signal peptide" evidence="2">
    <location>
        <begin position="1"/>
        <end position="23"/>
    </location>
</feature>
<dbReference type="AlphaFoldDB" id="A0A7W4Z098"/>
<dbReference type="InterPro" id="IPR029058">
    <property type="entry name" value="AB_hydrolase_fold"/>
</dbReference>
<name>A0A7W4Z098_9ACTN</name>
<dbReference type="EMBL" id="JACHWR010000001">
    <property type="protein sequence ID" value="MBB3042094.1"/>
    <property type="molecule type" value="Genomic_DNA"/>
</dbReference>
<evidence type="ECO:0000256" key="1">
    <source>
        <dbReference type="SAM" id="MobiDB-lite"/>
    </source>
</evidence>
<dbReference type="RefSeq" id="WP_183591919.1">
    <property type="nucleotide sequence ID" value="NZ_JACHWR010000001.1"/>
</dbReference>
<evidence type="ECO:0000256" key="2">
    <source>
        <dbReference type="SAM" id="SignalP"/>
    </source>
</evidence>
<dbReference type="SUPFAM" id="SSF53474">
    <property type="entry name" value="alpha/beta-Hydrolases"/>
    <property type="match status" value="1"/>
</dbReference>
<evidence type="ECO:0000313" key="4">
    <source>
        <dbReference type="Proteomes" id="UP000589626"/>
    </source>
</evidence>
<sequence length="903" mass="95349">MPRRTKAAVAALALALAATVVTAGSAGSLPRDGARPAAEAGGAGTGAWDVRQLAPGRYVVTWTSPGSLPVTSDRPTVVGPEGWAIGTTTVAADGRTVRARVDATMRPDPARLDVVLSGARLDEGDSQRPRQVAGQPDPALALPGIRTLDTDPGTPGPYAVTSSDYTLAPVAVRGMAEPIEMVGHVVEPSAEAATGPRPLVLFLHGRHNYCYDPSDEQQWSDTWPCRAPFREIPSQLGYDYLQRVLASQGYATVSVRVNGINAQDGMLDDGGADARARIVQAHLDHWAGLAAARRVDLGRVVLVGHSRGGEGVNRAAIRIPLSAPYRIAGQVLIAPTDFASQTAPYVPTVTLLPYCDGDVSDLQGQRFTDVARDLASDDTAFRSSVLMMGANHNYFNTEWTPATAQAPSDDDWYGAADQTCGRRDPQRLSGAGQRAAATAYVAGAVHLFAKDDQRVLPLFDGSRARVTSQGRAQTLSHAIGGGRVLRTPAGSTALALPDGATTRFCQGTLAGNRVSSCGSGIGMVAAAPMWLQPGEAAPARSFFEMAWTAAGQSGGLLLRSPLDLSGRRLELRTIVDNRSGASLRVRLTDAAGASAVLDPVGGPALPGLGTSSEIRKLWAQTVVVDPAGAGLDLTRIARVDLVGASGRGRVWVADLAAAPAGLSAVPARRLPTVDVAAVRIKEGAGGATVARVPFRINGTLTEPARLVVSTVGQSVRDVQRFTVDLAPGQTGGFIPVAYDADTRADYPTLVTQVVAWGSRNVITDRYAGKLTIVDDDPRPRVTIERVSARVAEGEPAQWQVRLSRRVDYDVSVTGKVVRGPGPWVQVGDIAKRWTDQYVGPVNPRRPLWRAHASTYDSIAPGARTLLVTIPTRADREAEPPEALTLRLQAERRTVRSTVRLVSP</sequence>
<keyword evidence="4" id="KW-1185">Reference proteome</keyword>
<proteinExistence type="predicted"/>
<evidence type="ECO:0008006" key="5">
    <source>
        <dbReference type="Google" id="ProtNLM"/>
    </source>
</evidence>
<evidence type="ECO:0000313" key="3">
    <source>
        <dbReference type="EMBL" id="MBB3042094.1"/>
    </source>
</evidence>